<evidence type="ECO:0000256" key="5">
    <source>
        <dbReference type="ARBA" id="ARBA00020164"/>
    </source>
</evidence>
<dbReference type="UniPathway" id="UPA00626">
    <property type="reaction ID" value="UER00678"/>
</dbReference>
<sequence>MNHLSLASISLLAALVLGSCTTDAMHNANPVSSDVQVVGAMRHVMWKGELAGKVDLDTLTNKQHLYGLGPVEYLAGELLILDGKSYKSVVTSDTTMRVEETFAVKAPFFVYAQVPDWHELSLPDSIRTMQQLELYLDHETQNSKRPFAFRVSGQVERATIHIVNLPAGSTVSSPAEAHQGQVNYELAQSDVDIVGFFSTEHKAVFTHHDTFMHLHLITKDRAQMGHLDDVTFKSGTLTLYLPEA</sequence>
<dbReference type="PANTHER" id="PTHR35524:SF1">
    <property type="entry name" value="ALPHA-ACETOLACTATE DECARBOXYLASE"/>
    <property type="match status" value="1"/>
</dbReference>
<evidence type="ECO:0000256" key="1">
    <source>
        <dbReference type="ARBA" id="ARBA00001784"/>
    </source>
</evidence>
<keyword evidence="8" id="KW-0456">Lyase</keyword>
<comment type="similarity">
    <text evidence="3">Belongs to the alpha-acetolactate decarboxylase family.</text>
</comment>
<evidence type="ECO:0000256" key="9">
    <source>
        <dbReference type="SAM" id="SignalP"/>
    </source>
</evidence>
<dbReference type="InterPro" id="IPR005128">
    <property type="entry name" value="Acetolactate_a_deCO2ase"/>
</dbReference>
<gene>
    <name evidence="10" type="ORF">C8E01_10664</name>
</gene>
<dbReference type="PANTHER" id="PTHR35524">
    <property type="entry name" value="ALPHA-ACETOLACTATE DECARBOXYLASE"/>
    <property type="match status" value="1"/>
</dbReference>
<dbReference type="AlphaFoldDB" id="A0A2U1AWF1"/>
<dbReference type="RefSeq" id="WP_116543450.1">
    <property type="nucleotide sequence ID" value="NZ_QEKI01000006.1"/>
</dbReference>
<feature type="chain" id="PRO_5015557655" description="Alpha-acetolactate decarboxylase" evidence="9">
    <location>
        <begin position="25"/>
        <end position="244"/>
    </location>
</feature>
<dbReference type="GO" id="GO:0045151">
    <property type="term" value="P:acetoin biosynthetic process"/>
    <property type="evidence" value="ECO:0007669"/>
    <property type="project" value="UniProtKB-KW"/>
</dbReference>
<keyword evidence="11" id="KW-1185">Reference proteome</keyword>
<evidence type="ECO:0000256" key="6">
    <source>
        <dbReference type="ARBA" id="ARBA00022793"/>
    </source>
</evidence>
<accession>A0A2U1AWF1</accession>
<dbReference type="Proteomes" id="UP000245466">
    <property type="component" value="Unassembled WGS sequence"/>
</dbReference>
<dbReference type="Pfam" id="PF03306">
    <property type="entry name" value="AAL_decarboxy"/>
    <property type="match status" value="1"/>
</dbReference>
<evidence type="ECO:0000256" key="7">
    <source>
        <dbReference type="ARBA" id="ARBA00023061"/>
    </source>
</evidence>
<evidence type="ECO:0000256" key="8">
    <source>
        <dbReference type="ARBA" id="ARBA00023239"/>
    </source>
</evidence>
<name>A0A2U1AWF1_9BACT</name>
<keyword evidence="7" id="KW-0005">Acetoin biosynthesis</keyword>
<keyword evidence="6" id="KW-0210">Decarboxylase</keyword>
<evidence type="ECO:0000313" key="10">
    <source>
        <dbReference type="EMBL" id="PVY40723.1"/>
    </source>
</evidence>
<dbReference type="Gene3D" id="3.30.1330.80">
    <property type="entry name" value="Hypothetical protein, similar to alpha- acetolactate decarboxylase, domain 2"/>
    <property type="match status" value="1"/>
</dbReference>
<comment type="pathway">
    <text evidence="2">Polyol metabolism; (R,R)-butane-2,3-diol biosynthesis; (R,R)-butane-2,3-diol from pyruvate: step 2/3.</text>
</comment>
<dbReference type="GO" id="GO:0047605">
    <property type="term" value="F:acetolactate decarboxylase activity"/>
    <property type="evidence" value="ECO:0007669"/>
    <property type="project" value="UniProtKB-EC"/>
</dbReference>
<dbReference type="EMBL" id="QEKI01000006">
    <property type="protein sequence ID" value="PVY40723.1"/>
    <property type="molecule type" value="Genomic_DNA"/>
</dbReference>
<keyword evidence="9" id="KW-0732">Signal</keyword>
<dbReference type="OrthoDB" id="824310at2"/>
<dbReference type="EC" id="4.1.1.5" evidence="4"/>
<evidence type="ECO:0000256" key="4">
    <source>
        <dbReference type="ARBA" id="ARBA00013204"/>
    </source>
</evidence>
<feature type="signal peptide" evidence="9">
    <location>
        <begin position="1"/>
        <end position="24"/>
    </location>
</feature>
<comment type="caution">
    <text evidence="10">The sequence shown here is derived from an EMBL/GenBank/DDBJ whole genome shotgun (WGS) entry which is preliminary data.</text>
</comment>
<evidence type="ECO:0000256" key="2">
    <source>
        <dbReference type="ARBA" id="ARBA00005170"/>
    </source>
</evidence>
<dbReference type="SUPFAM" id="SSF117856">
    <property type="entry name" value="AF0104/ALDC/Ptd012-like"/>
    <property type="match status" value="1"/>
</dbReference>
<organism evidence="10 11">
    <name type="scientific">Pontibacter virosus</name>
    <dbReference type="NCBI Taxonomy" id="1765052"/>
    <lineage>
        <taxon>Bacteria</taxon>
        <taxon>Pseudomonadati</taxon>
        <taxon>Bacteroidota</taxon>
        <taxon>Cytophagia</taxon>
        <taxon>Cytophagales</taxon>
        <taxon>Hymenobacteraceae</taxon>
        <taxon>Pontibacter</taxon>
    </lineage>
</organism>
<comment type="catalytic activity">
    <reaction evidence="1">
        <text>(2S)-2-acetolactate + H(+) = (R)-acetoin + CO2</text>
        <dbReference type="Rhea" id="RHEA:21580"/>
        <dbReference type="ChEBI" id="CHEBI:15378"/>
        <dbReference type="ChEBI" id="CHEBI:15686"/>
        <dbReference type="ChEBI" id="CHEBI:16526"/>
        <dbReference type="ChEBI" id="CHEBI:58476"/>
        <dbReference type="EC" id="4.1.1.5"/>
    </reaction>
</comment>
<evidence type="ECO:0000256" key="3">
    <source>
        <dbReference type="ARBA" id="ARBA00007106"/>
    </source>
</evidence>
<evidence type="ECO:0000313" key="11">
    <source>
        <dbReference type="Proteomes" id="UP000245466"/>
    </source>
</evidence>
<reference evidence="10 11" key="1">
    <citation type="submission" date="2018-04" db="EMBL/GenBank/DDBJ databases">
        <title>Genomic Encyclopedia of Type Strains, Phase IV (KMG-IV): sequencing the most valuable type-strain genomes for metagenomic binning, comparative biology and taxonomic classification.</title>
        <authorList>
            <person name="Goeker M."/>
        </authorList>
    </citation>
    <scope>NUCLEOTIDE SEQUENCE [LARGE SCALE GENOMIC DNA]</scope>
    <source>
        <strain evidence="10 11">DSM 100231</strain>
    </source>
</reference>
<protein>
    <recommendedName>
        <fullName evidence="5">Alpha-acetolactate decarboxylase</fullName>
        <ecNumber evidence="4">4.1.1.5</ecNumber>
    </recommendedName>
</protein>
<proteinExistence type="inferred from homology"/>